<dbReference type="InParanoid" id="A0A4W3IWQ9"/>
<dbReference type="GO" id="GO:0005694">
    <property type="term" value="C:chromosome"/>
    <property type="evidence" value="ECO:0007669"/>
    <property type="project" value="TreeGrafter"/>
</dbReference>
<evidence type="ECO:0000313" key="1">
    <source>
        <dbReference type="Ensembl" id="ENSCMIP00000030633.1"/>
    </source>
</evidence>
<dbReference type="Proteomes" id="UP000314986">
    <property type="component" value="Unassembled WGS sequence"/>
</dbReference>
<evidence type="ECO:0000313" key="2">
    <source>
        <dbReference type="Proteomes" id="UP000314986"/>
    </source>
</evidence>
<reference evidence="1" key="5">
    <citation type="submission" date="2025-09" db="UniProtKB">
        <authorList>
            <consortium name="Ensembl"/>
        </authorList>
    </citation>
    <scope>IDENTIFICATION</scope>
</reference>
<dbReference type="InterPro" id="IPR029293">
    <property type="entry name" value="RHNO1"/>
</dbReference>
<dbReference type="Pfam" id="PF15319">
    <property type="entry name" value="RHINO"/>
    <property type="match status" value="1"/>
</dbReference>
<sequence length="287" mass="32314">MLLLGDVIRRHWVNFHIYVDDTQIYFSPSPNSQSADVLSTILTDIKGWVNANFLQLNVGKTESTLFGYSQILVSCGSQLHNLPRLSLRQRTCVQLRHQIQSPAFSSTLHPFPYQDSFFPPPSHCLPLSVPHHPSSENPIRAFVISRLDYSNAQILISPLVDHLICSSEDSFTLPHVNTPVIASLLSPGNQRVNLDGGTREGLDGPDGQPGAWDHWNRKFDLRGGFAGCTDPQSVQVLVPDTPEKQYGLKVTWRQRPHIMQFLQEQGKLSEEDVLCFSLSYHSREIHP</sequence>
<accession>A0A4W3IWQ9</accession>
<dbReference type="GO" id="GO:0005634">
    <property type="term" value="C:nucleus"/>
    <property type="evidence" value="ECO:0007669"/>
    <property type="project" value="InterPro"/>
</dbReference>
<reference evidence="2" key="1">
    <citation type="journal article" date="2006" name="Science">
        <title>Ancient noncoding elements conserved in the human genome.</title>
        <authorList>
            <person name="Venkatesh B."/>
            <person name="Kirkness E.F."/>
            <person name="Loh Y.H."/>
            <person name="Halpern A.L."/>
            <person name="Lee A.P."/>
            <person name="Johnson J."/>
            <person name="Dandona N."/>
            <person name="Viswanathan L.D."/>
            <person name="Tay A."/>
            <person name="Venter J.C."/>
            <person name="Strausberg R.L."/>
            <person name="Brenner S."/>
        </authorList>
    </citation>
    <scope>NUCLEOTIDE SEQUENCE [LARGE SCALE GENOMIC DNA]</scope>
</reference>
<reference evidence="2" key="2">
    <citation type="journal article" date="2007" name="PLoS Biol.">
        <title>Survey sequencing and comparative analysis of the elephant shark (Callorhinchus milii) genome.</title>
        <authorList>
            <person name="Venkatesh B."/>
            <person name="Kirkness E.F."/>
            <person name="Loh Y.H."/>
            <person name="Halpern A.L."/>
            <person name="Lee A.P."/>
            <person name="Johnson J."/>
            <person name="Dandona N."/>
            <person name="Viswanathan L.D."/>
            <person name="Tay A."/>
            <person name="Venter J.C."/>
            <person name="Strausberg R.L."/>
            <person name="Brenner S."/>
        </authorList>
    </citation>
    <scope>NUCLEOTIDE SEQUENCE [LARGE SCALE GENOMIC DNA]</scope>
</reference>
<dbReference type="GeneTree" id="ENSGT00970000196920"/>
<dbReference type="AlphaFoldDB" id="A0A4W3IWQ9"/>
<proteinExistence type="predicted"/>
<dbReference type="GO" id="GO:0000077">
    <property type="term" value="P:DNA damage checkpoint signaling"/>
    <property type="evidence" value="ECO:0007669"/>
    <property type="project" value="InterPro"/>
</dbReference>
<dbReference type="STRING" id="7868.ENSCMIP00000030633"/>
<dbReference type="Ensembl" id="ENSCMIT00000031100.1">
    <property type="protein sequence ID" value="ENSCMIP00000030633.1"/>
    <property type="gene ID" value="ENSCMIG00000013174.1"/>
</dbReference>
<dbReference type="PANTHER" id="PTHR35541:SF1">
    <property type="entry name" value="RAD9, HUS1, RAD1-INTERACTING NUCLEAR ORPHAN PROTEIN 1"/>
    <property type="match status" value="1"/>
</dbReference>
<dbReference type="PANTHER" id="PTHR35541">
    <property type="entry name" value="RAD9, HUS1, RAD1-INTERACTING NUCLEAR ORPHAN PROTEIN 1"/>
    <property type="match status" value="1"/>
</dbReference>
<protein>
    <recommendedName>
        <fullName evidence="3">Reverse transcriptase domain-containing protein</fullName>
    </recommendedName>
</protein>
<evidence type="ECO:0008006" key="3">
    <source>
        <dbReference type="Google" id="ProtNLM"/>
    </source>
</evidence>
<dbReference type="GO" id="GO:0000725">
    <property type="term" value="P:recombinational repair"/>
    <property type="evidence" value="ECO:0007669"/>
    <property type="project" value="TreeGrafter"/>
</dbReference>
<dbReference type="GO" id="GO:0071479">
    <property type="term" value="P:cellular response to ionizing radiation"/>
    <property type="evidence" value="ECO:0007669"/>
    <property type="project" value="InterPro"/>
</dbReference>
<name>A0A4W3IWQ9_CALMI</name>
<reference evidence="2" key="3">
    <citation type="journal article" date="2014" name="Nature">
        <title>Elephant shark genome provides unique insights into gnathostome evolution.</title>
        <authorList>
            <consortium name="International Elephant Shark Genome Sequencing Consortium"/>
            <person name="Venkatesh B."/>
            <person name="Lee A.P."/>
            <person name="Ravi V."/>
            <person name="Maurya A.K."/>
            <person name="Lian M.M."/>
            <person name="Swann J.B."/>
            <person name="Ohta Y."/>
            <person name="Flajnik M.F."/>
            <person name="Sutoh Y."/>
            <person name="Kasahara M."/>
            <person name="Hoon S."/>
            <person name="Gangu V."/>
            <person name="Roy S.W."/>
            <person name="Irimia M."/>
            <person name="Korzh V."/>
            <person name="Kondrychyn I."/>
            <person name="Lim Z.W."/>
            <person name="Tay B.H."/>
            <person name="Tohari S."/>
            <person name="Kong K.W."/>
            <person name="Ho S."/>
            <person name="Lorente-Galdos B."/>
            <person name="Quilez J."/>
            <person name="Marques-Bonet T."/>
            <person name="Raney B.J."/>
            <person name="Ingham P.W."/>
            <person name="Tay A."/>
            <person name="Hillier L.W."/>
            <person name="Minx P."/>
            <person name="Boehm T."/>
            <person name="Wilson R.K."/>
            <person name="Brenner S."/>
            <person name="Warren W.C."/>
        </authorList>
    </citation>
    <scope>NUCLEOTIDE SEQUENCE [LARGE SCALE GENOMIC DNA]</scope>
</reference>
<keyword evidence="2" id="KW-1185">Reference proteome</keyword>
<reference evidence="1" key="4">
    <citation type="submission" date="2025-08" db="UniProtKB">
        <authorList>
            <consortium name="Ensembl"/>
        </authorList>
    </citation>
    <scope>IDENTIFICATION</scope>
</reference>
<organism evidence="1 2">
    <name type="scientific">Callorhinchus milii</name>
    <name type="common">Ghost shark</name>
    <dbReference type="NCBI Taxonomy" id="7868"/>
    <lineage>
        <taxon>Eukaryota</taxon>
        <taxon>Metazoa</taxon>
        <taxon>Chordata</taxon>
        <taxon>Craniata</taxon>
        <taxon>Vertebrata</taxon>
        <taxon>Chondrichthyes</taxon>
        <taxon>Holocephali</taxon>
        <taxon>Chimaeriformes</taxon>
        <taxon>Callorhinchidae</taxon>
        <taxon>Callorhinchus</taxon>
    </lineage>
</organism>